<evidence type="ECO:0000256" key="4">
    <source>
        <dbReference type="SAM" id="MobiDB-lite"/>
    </source>
</evidence>
<evidence type="ECO:0000313" key="6">
    <source>
        <dbReference type="Proteomes" id="UP001321479"/>
    </source>
</evidence>
<feature type="region of interest" description="Disordered" evidence="4">
    <location>
        <begin position="140"/>
        <end position="215"/>
    </location>
</feature>
<comment type="function">
    <text evidence="1">May participate in the formation of a layer of cross-linked glycosylated fibrils at the viral surface thus giving it a hairy-like appearance.</text>
</comment>
<evidence type="ECO:0000256" key="3">
    <source>
        <dbReference type="ARBA" id="ARBA00022844"/>
    </source>
</evidence>
<name>A0ABM7NT02_9VIRU</name>
<protein>
    <submittedName>
        <fullName evidence="5">Collagen-like protein</fullName>
    </submittedName>
</protein>
<comment type="subcellular location">
    <subcellularLocation>
        <location evidence="2">Virion</location>
    </subcellularLocation>
</comment>
<evidence type="ECO:0000313" key="5">
    <source>
        <dbReference type="EMBL" id="BCS83269.1"/>
    </source>
</evidence>
<evidence type="ECO:0000256" key="2">
    <source>
        <dbReference type="ARBA" id="ARBA00004328"/>
    </source>
</evidence>
<dbReference type="Proteomes" id="UP001321479">
    <property type="component" value="Segment"/>
</dbReference>
<organism evidence="5 6">
    <name type="scientific">Cotonvirus japonicus</name>
    <dbReference type="NCBI Taxonomy" id="2811091"/>
    <lineage>
        <taxon>Viruses</taxon>
        <taxon>Varidnaviria</taxon>
        <taxon>Bamfordvirae</taxon>
        <taxon>Nucleocytoviricota</taxon>
        <taxon>Megaviricetes</taxon>
        <taxon>Imitervirales</taxon>
        <taxon>Mimiviridae</taxon>
        <taxon>Megamimivirinae</taxon>
        <taxon>Cotonvirus</taxon>
        <taxon>Cotonvirus japonicum</taxon>
    </lineage>
</organism>
<dbReference type="InterPro" id="IPR050149">
    <property type="entry name" value="Collagen_superfamily"/>
</dbReference>
<dbReference type="InterPro" id="IPR008160">
    <property type="entry name" value="Collagen"/>
</dbReference>
<dbReference type="PANTHER" id="PTHR24023:SF1082">
    <property type="entry name" value="COLLAGEN TRIPLE HELIX REPEAT"/>
    <property type="match status" value="1"/>
</dbReference>
<dbReference type="PANTHER" id="PTHR24023">
    <property type="entry name" value="COLLAGEN ALPHA"/>
    <property type="match status" value="1"/>
</dbReference>
<dbReference type="RefSeq" id="YP_010841877.1">
    <property type="nucleotide sequence ID" value="NC_079139.1"/>
</dbReference>
<proteinExistence type="predicted"/>
<reference evidence="5 6" key="1">
    <citation type="submission" date="2021-02" db="EMBL/GenBank/DDBJ databases">
        <title>Cotonvirus japonicus, which uses Golgi apparatus of host cells for its virion factory, phylogenetically links tailed tupanvirus and icosahedral mimivirus.</title>
        <authorList>
            <person name="Takahashi H."/>
            <person name="Fukaya S."/>
            <person name="Song C."/>
            <person name="Murata K."/>
            <person name="Takemura M."/>
        </authorList>
    </citation>
    <scope>NUCLEOTIDE SEQUENCE [LARGE SCALE GENOMIC DNA]</scope>
</reference>
<dbReference type="Pfam" id="PF01391">
    <property type="entry name" value="Collagen"/>
    <property type="match status" value="2"/>
</dbReference>
<evidence type="ECO:0000256" key="1">
    <source>
        <dbReference type="ARBA" id="ARBA00003026"/>
    </source>
</evidence>
<dbReference type="GeneID" id="80558474"/>
<dbReference type="EMBL" id="AP024483">
    <property type="protein sequence ID" value="BCS83269.1"/>
    <property type="molecule type" value="Genomic_DNA"/>
</dbReference>
<keyword evidence="3" id="KW-0946">Virion</keyword>
<sequence length="739" mass="82160">MKIKKNIITAQKYNCNQNSIEYFRRNNSLIDNSISSNPIHTNSFTNDNYNGYVNLMTTNDNSCIYELKYSNQKHELIIVITNNNSMNTEVIQLMTNNKNFPFGIISNGGSCQSCKRFTCKCKKEPVCCVEDYSFCPNKGQKGDTGSKGQYGLKGDIGSSGTKGDKGDVGNLGLKGDTGNSGLKGDKGNLGNDGTKGDTGSDGTKGDKGDAGSIGLKGNKGDAGSLGLKGDKGDAGSLGLKGDKGDIGSLGLKGDKGDIGSSGLKGDKGDIGSLGLKGDKGDIGSSGLKGDKGDLGSIGLKGDKGDTGVKGIEGKRGKCGIGFRYLSCYNPKKIYYYNDVVRVNNKCCGKIFIYTSKIPSGPYPLHTNIHDVPGWEFMLSDGSTTICQRCSTDDILSTSCLSNDINLYTTDNIIKNLKNNWNGNPSYKINDDTYGNNNIFITNDDNYDNHNELPIDNLILQNIITNCKSLYQGLWNQHKKYYINNIVKYNGISYICVKNVYMNVNIENTDFWVPLFDTQISEIKQNIIETYGLNNTQTNNKNNKFTYQLSDEFSPIDIGIPDTINYSQKFYSVSQDEILSSPCIKKTNKNPTKIFYYAYKFQNTYYTHIENNIQIPIVFDEIDYNSNFIDNDQGLLIFKETGKYMVNINIKYSGTDNVKVGAYLKHNDFIKKLKNASRTFNFLVDSKNVFQYSFIIDIEISMSLLEIILKFNLDRNPHEKFENILIFGDKKTWIYIEKLL</sequence>
<keyword evidence="6" id="KW-1185">Reference proteome</keyword>
<accession>A0ABM7NT02</accession>